<proteinExistence type="predicted"/>
<dbReference type="InterPro" id="IPR029058">
    <property type="entry name" value="AB_hydrolase_fold"/>
</dbReference>
<feature type="transmembrane region" description="Helical" evidence="1">
    <location>
        <begin position="504"/>
        <end position="522"/>
    </location>
</feature>
<sequence length="629" mass="72124">MKNCIFFLLFSISFHALSQQEITIEKKDCFLKDCQQFEDFPNVEFGHLTVPEDYNKPGGKYIQVAFSIIKSTAEHPEPDPILIFNGGWGLPDIHRTMIHMQMMPVKNRDIIVYDYRGSGYSTPNLCPDLGRQQWELVKQDLSPKEISDQHNKQLYSCFEELKEQGIDYRLYGTAVKTKDAVILMEQLGYEEVNLFGISNGTMGIQGFLRAAEDSKVTVRSVFSDSNVPMGDYMNGEGSLHYMDVLEKVLEACAGDPECEQAYPNLKERFYAFLEASMDNPLKVEGEEALMLNYYEINGAIHRLLYSASNFKDIPLVLEAFMAYELDFFEILLPRFKNIIEMVNGTSIINYTYDWKARQAKFTAEYNVVKKSNPEFTMLDMFEDFFMTDNTITYNPRDTIPVTSDVPALVVAGTHDPITPAKYSRVMHERYVNSFYFEYPNVGHGAFSTPCGRKMFKDFIESPSKRPEADCIAELKASPIEFTNSIYKNSKVNVLIREIALKQNALWICLLLFPFLLSLMFLFKELIGAIRRKGFQSVMFLTSFCILLFISGLAYYSFQTMQEGGLTLLFGLVPSAFWLPWVSLLILALTLYLIYEIFRTSKYSFWQTGVLLSSIVVLITALTFDIYPVL</sequence>
<protein>
    <recommendedName>
        <fullName evidence="2">Peptidase S33 tripeptidyl aminopeptidase-like C-terminal domain-containing protein</fullName>
    </recommendedName>
</protein>
<keyword evidence="1" id="KW-0812">Transmembrane</keyword>
<dbReference type="Pfam" id="PF08386">
    <property type="entry name" value="Abhydrolase_4"/>
    <property type="match status" value="1"/>
</dbReference>
<dbReference type="SUPFAM" id="SSF53474">
    <property type="entry name" value="alpha/beta-Hydrolases"/>
    <property type="match status" value="1"/>
</dbReference>
<gene>
    <name evidence="3" type="ORF">E7Z59_08065</name>
</gene>
<evidence type="ECO:0000256" key="1">
    <source>
        <dbReference type="SAM" id="Phobius"/>
    </source>
</evidence>
<evidence type="ECO:0000259" key="2">
    <source>
        <dbReference type="Pfam" id="PF08386"/>
    </source>
</evidence>
<keyword evidence="1" id="KW-1133">Transmembrane helix</keyword>
<dbReference type="Gene3D" id="3.40.50.1820">
    <property type="entry name" value="alpha/beta hydrolase"/>
    <property type="match status" value="1"/>
</dbReference>
<evidence type="ECO:0000313" key="3">
    <source>
        <dbReference type="EMBL" id="THD67606.1"/>
    </source>
</evidence>
<dbReference type="Proteomes" id="UP000305939">
    <property type="component" value="Unassembled WGS sequence"/>
</dbReference>
<feature type="transmembrane region" description="Helical" evidence="1">
    <location>
        <begin position="577"/>
        <end position="597"/>
    </location>
</feature>
<reference evidence="3 4" key="1">
    <citation type="submission" date="2019-04" db="EMBL/GenBank/DDBJ databases">
        <title>Draft genome sequence of Robertkochia marina CC-AMO-30D.</title>
        <authorList>
            <person name="Hameed A."/>
            <person name="Lin S.-Y."/>
            <person name="Shahina M."/>
            <person name="Lai W.-A."/>
            <person name="Young C.-C."/>
        </authorList>
    </citation>
    <scope>NUCLEOTIDE SEQUENCE [LARGE SCALE GENOMIC DNA]</scope>
    <source>
        <strain evidence="3 4">CC-AMO-30D</strain>
    </source>
</reference>
<dbReference type="RefSeq" id="WP_136335811.1">
    <property type="nucleotide sequence ID" value="NZ_QXMP01000005.1"/>
</dbReference>
<evidence type="ECO:0000313" key="4">
    <source>
        <dbReference type="Proteomes" id="UP000305939"/>
    </source>
</evidence>
<dbReference type="EMBL" id="SSMC01000002">
    <property type="protein sequence ID" value="THD67606.1"/>
    <property type="molecule type" value="Genomic_DNA"/>
</dbReference>
<organism evidence="3 4">
    <name type="scientific">Robertkochia marina</name>
    <dbReference type="NCBI Taxonomy" id="1227945"/>
    <lineage>
        <taxon>Bacteria</taxon>
        <taxon>Pseudomonadati</taxon>
        <taxon>Bacteroidota</taxon>
        <taxon>Flavobacteriia</taxon>
        <taxon>Flavobacteriales</taxon>
        <taxon>Flavobacteriaceae</taxon>
        <taxon>Robertkochia</taxon>
    </lineage>
</organism>
<keyword evidence="4" id="KW-1185">Reference proteome</keyword>
<dbReference type="InterPro" id="IPR013595">
    <property type="entry name" value="Pept_S33_TAP-like_C"/>
</dbReference>
<feature type="domain" description="Peptidase S33 tripeptidyl aminopeptidase-like C-terminal" evidence="2">
    <location>
        <begin position="394"/>
        <end position="464"/>
    </location>
</feature>
<dbReference type="OrthoDB" id="4510475at2"/>
<comment type="caution">
    <text evidence="3">The sequence shown here is derived from an EMBL/GenBank/DDBJ whole genome shotgun (WGS) entry which is preliminary data.</text>
</comment>
<keyword evidence="1" id="KW-0472">Membrane</keyword>
<dbReference type="AlphaFoldDB" id="A0A4V3UY58"/>
<name>A0A4V3UY58_9FLAO</name>
<feature type="transmembrane region" description="Helical" evidence="1">
    <location>
        <begin position="609"/>
        <end position="628"/>
    </location>
</feature>
<accession>A0A4V3UY58</accession>
<feature type="transmembrane region" description="Helical" evidence="1">
    <location>
        <begin position="534"/>
        <end position="557"/>
    </location>
</feature>